<evidence type="ECO:0000256" key="17">
    <source>
        <dbReference type="PIRSR" id="PIRSR600829-3"/>
    </source>
</evidence>
<keyword evidence="18" id="KW-0479">Metal-binding</keyword>
<dbReference type="PANTHER" id="PTHR34299">
    <property type="entry name" value="DIACYLGLYCEROL KINASE"/>
    <property type="match status" value="1"/>
</dbReference>
<reference evidence="20 21" key="2">
    <citation type="journal article" date="2009" name="Proc. Natl. Acad. Sci. U.S.A.">
        <title>On the chimeric nature, thermophilic origin, and phylogenetic placement of the Thermotogales.</title>
        <authorList>
            <person name="Zhaxybayeva O."/>
            <person name="Swithers K.S."/>
            <person name="Lapierre P."/>
            <person name="Fournier G.P."/>
            <person name="Bickhart D.M."/>
            <person name="DeBoy R.T."/>
            <person name="Nelson K.E."/>
            <person name="Nesbo C.L."/>
            <person name="Doolittle W.F."/>
            <person name="Gogarten J.P."/>
            <person name="Noll K.M."/>
        </authorList>
    </citation>
    <scope>NUCLEOTIDE SEQUENCE [LARGE SCALE GENOMIC DNA]</scope>
    <source>
        <strain evidence="21">ATCC BAA-301 / DSM 14385 / NBRC 107922 / TMO</strain>
    </source>
</reference>
<keyword evidence="10 19" id="KW-1133">Transmembrane helix</keyword>
<evidence type="ECO:0000256" key="1">
    <source>
        <dbReference type="ARBA" id="ARBA00004651"/>
    </source>
</evidence>
<evidence type="ECO:0000256" key="10">
    <source>
        <dbReference type="ARBA" id="ARBA00022989"/>
    </source>
</evidence>
<comment type="cofactor">
    <cofactor evidence="18">
        <name>Mg(2+)</name>
        <dbReference type="ChEBI" id="CHEBI:18420"/>
    </cofactor>
    <text evidence="18">Mn(2+), Zn(2+), Cd(2+) and Co(2+) support activity to lesser extents.</text>
</comment>
<keyword evidence="13" id="KW-0594">Phospholipid biosynthesis</keyword>
<evidence type="ECO:0000256" key="15">
    <source>
        <dbReference type="PIRSR" id="PIRSR600829-1"/>
    </source>
</evidence>
<dbReference type="InterPro" id="IPR000829">
    <property type="entry name" value="DAGK"/>
</dbReference>
<dbReference type="GO" id="GO:0008654">
    <property type="term" value="P:phospholipid biosynthetic process"/>
    <property type="evidence" value="ECO:0007669"/>
    <property type="project" value="UniProtKB-KW"/>
</dbReference>
<keyword evidence="5" id="KW-0808">Transferase</keyword>
<dbReference type="GO" id="GO:0046872">
    <property type="term" value="F:metal ion binding"/>
    <property type="evidence" value="ECO:0007669"/>
    <property type="project" value="UniProtKB-KW"/>
</dbReference>
<keyword evidence="11" id="KW-0443">Lipid metabolism</keyword>
<evidence type="ECO:0000256" key="9">
    <source>
        <dbReference type="ARBA" id="ARBA00022840"/>
    </source>
</evidence>
<sequence length="159" mass="18029">MNAKSGQSDLNNLIKSFINATEGLVEAFKQERNLRLHFLIGTIVLIISYFLDLSNEEILWLIFAVFSVIGMELLNTLVEVLMDLYSENHDVRIKFVKDVSAGMVLWYSLFAVTVGLIILGRAIFNWRNDIGRLFAVLFVVGLPLISILGGLRKRAKRKN</sequence>
<evidence type="ECO:0000256" key="18">
    <source>
        <dbReference type="PIRSR" id="PIRSR600829-4"/>
    </source>
</evidence>
<dbReference type="Proteomes" id="UP000002016">
    <property type="component" value="Chromosome"/>
</dbReference>
<feature type="binding site" evidence="17">
    <location>
        <position position="31"/>
    </location>
    <ligand>
        <name>ATP</name>
        <dbReference type="ChEBI" id="CHEBI:30616"/>
    </ligand>
</feature>
<evidence type="ECO:0000256" key="4">
    <source>
        <dbReference type="ARBA" id="ARBA00022516"/>
    </source>
</evidence>
<protein>
    <submittedName>
        <fullName evidence="20">Diacylglycerol kinase</fullName>
    </submittedName>
</protein>
<feature type="binding site" evidence="18">
    <location>
        <position position="79"/>
    </location>
    <ligand>
        <name>a divalent metal cation</name>
        <dbReference type="ChEBI" id="CHEBI:60240"/>
    </ligand>
</feature>
<dbReference type="HOGENOM" id="CLU_112343_2_1_0"/>
<keyword evidence="7 17" id="KW-0547">Nucleotide-binding</keyword>
<keyword evidence="6 19" id="KW-0812">Transmembrane</keyword>
<reference evidence="20 21" key="1">
    <citation type="submission" date="2007-08" db="EMBL/GenBank/DDBJ databases">
        <title>Complete sequence of Thermotoga lettingae TMO.</title>
        <authorList>
            <consortium name="US DOE Joint Genome Institute"/>
            <person name="Copeland A."/>
            <person name="Lucas S."/>
            <person name="Lapidus A."/>
            <person name="Barry K."/>
            <person name="Glavina del Rio T."/>
            <person name="Dalin E."/>
            <person name="Tice H."/>
            <person name="Pitluck S."/>
            <person name="Foster B."/>
            <person name="Bruce D."/>
            <person name="Schmutz J."/>
            <person name="Larimer F."/>
            <person name="Land M."/>
            <person name="Hauser L."/>
            <person name="Kyrpides N."/>
            <person name="Mikhailova N."/>
            <person name="Nelson K."/>
            <person name="Gogarten J.P."/>
            <person name="Noll K."/>
            <person name="Richardson P."/>
        </authorList>
    </citation>
    <scope>NUCLEOTIDE SEQUENCE [LARGE SCALE GENOMIC DNA]</scope>
    <source>
        <strain evidence="21">ATCC BAA-301 / DSM 14385 / NBRC 107922 / TMO</strain>
    </source>
</reference>
<evidence type="ECO:0000313" key="20">
    <source>
        <dbReference type="EMBL" id="ABV33314.1"/>
    </source>
</evidence>
<evidence type="ECO:0000256" key="7">
    <source>
        <dbReference type="ARBA" id="ARBA00022741"/>
    </source>
</evidence>
<feature type="transmembrane region" description="Helical" evidence="19">
    <location>
        <begin position="130"/>
        <end position="151"/>
    </location>
</feature>
<evidence type="ECO:0000256" key="5">
    <source>
        <dbReference type="ARBA" id="ARBA00022679"/>
    </source>
</evidence>
<feature type="transmembrane region" description="Helical" evidence="19">
    <location>
        <begin position="34"/>
        <end position="52"/>
    </location>
</feature>
<evidence type="ECO:0000256" key="8">
    <source>
        <dbReference type="ARBA" id="ARBA00022777"/>
    </source>
</evidence>
<feature type="binding site" evidence="16">
    <location>
        <position position="72"/>
    </location>
    <ligand>
        <name>substrate</name>
    </ligand>
</feature>
<evidence type="ECO:0000256" key="19">
    <source>
        <dbReference type="SAM" id="Phobius"/>
    </source>
</evidence>
<keyword evidence="18" id="KW-0460">Magnesium</keyword>
<name>A8F580_PSELT</name>
<comment type="similarity">
    <text evidence="2">Belongs to the bacterial diacylglycerol kinase family.</text>
</comment>
<dbReference type="Pfam" id="PF01219">
    <property type="entry name" value="DAGK_prokar"/>
    <property type="match status" value="1"/>
</dbReference>
<organism evidence="20 21">
    <name type="scientific">Pseudothermotoga lettingae (strain ATCC BAA-301 / DSM 14385 / NBRC 107922 / TMO)</name>
    <name type="common">Thermotoga lettingae</name>
    <dbReference type="NCBI Taxonomy" id="416591"/>
    <lineage>
        <taxon>Bacteria</taxon>
        <taxon>Thermotogati</taxon>
        <taxon>Thermotogota</taxon>
        <taxon>Thermotogae</taxon>
        <taxon>Thermotogales</taxon>
        <taxon>Thermotogaceae</taxon>
        <taxon>Pseudothermotoga</taxon>
    </lineage>
</organism>
<evidence type="ECO:0000256" key="14">
    <source>
        <dbReference type="ARBA" id="ARBA00023264"/>
    </source>
</evidence>
<feature type="binding site" evidence="17">
    <location>
        <begin position="97"/>
        <end position="98"/>
    </location>
    <ligand>
        <name>ATP</name>
        <dbReference type="ChEBI" id="CHEBI:30616"/>
    </ligand>
</feature>
<keyword evidence="8 20" id="KW-0418">Kinase</keyword>
<dbReference type="InterPro" id="IPR036945">
    <property type="entry name" value="DAGK_sf"/>
</dbReference>
<evidence type="ECO:0000256" key="13">
    <source>
        <dbReference type="ARBA" id="ARBA00023209"/>
    </source>
</evidence>
<accession>A8F580</accession>
<dbReference type="GO" id="GO:0016301">
    <property type="term" value="F:kinase activity"/>
    <property type="evidence" value="ECO:0007669"/>
    <property type="project" value="UniProtKB-KW"/>
</dbReference>
<dbReference type="Gene3D" id="1.10.287.3610">
    <property type="match status" value="1"/>
</dbReference>
<evidence type="ECO:0000256" key="11">
    <source>
        <dbReference type="ARBA" id="ARBA00023098"/>
    </source>
</evidence>
<gene>
    <name evidence="20" type="ordered locus">Tlet_0748</name>
</gene>
<evidence type="ECO:0000256" key="2">
    <source>
        <dbReference type="ARBA" id="ARBA00005967"/>
    </source>
</evidence>
<comment type="subcellular location">
    <subcellularLocation>
        <location evidence="1">Cell membrane</location>
        <topology evidence="1">Multi-pass membrane protein</topology>
    </subcellularLocation>
</comment>
<evidence type="ECO:0000256" key="12">
    <source>
        <dbReference type="ARBA" id="ARBA00023136"/>
    </source>
</evidence>
<keyword evidence="21" id="KW-1185">Reference proteome</keyword>
<feature type="transmembrane region" description="Helical" evidence="19">
    <location>
        <begin position="103"/>
        <end position="124"/>
    </location>
</feature>
<dbReference type="PANTHER" id="PTHR34299:SF1">
    <property type="entry name" value="DIACYLGLYCEROL KINASE"/>
    <property type="match status" value="1"/>
</dbReference>
<evidence type="ECO:0000256" key="16">
    <source>
        <dbReference type="PIRSR" id="PIRSR600829-2"/>
    </source>
</evidence>
<proteinExistence type="inferred from homology"/>
<feature type="transmembrane region" description="Helical" evidence="19">
    <location>
        <begin position="58"/>
        <end position="82"/>
    </location>
</feature>
<dbReference type="KEGG" id="tle:Tlet_0748"/>
<keyword evidence="12 19" id="KW-0472">Membrane</keyword>
<dbReference type="EMBL" id="CP000812">
    <property type="protein sequence ID" value="ABV33314.1"/>
    <property type="molecule type" value="Genomic_DNA"/>
</dbReference>
<keyword evidence="9 17" id="KW-0067">ATP-binding</keyword>
<dbReference type="GO" id="GO:0005524">
    <property type="term" value="F:ATP binding"/>
    <property type="evidence" value="ECO:0007669"/>
    <property type="project" value="UniProtKB-KW"/>
</dbReference>
<dbReference type="CDD" id="cd14265">
    <property type="entry name" value="UDPK_IM_like"/>
    <property type="match status" value="1"/>
</dbReference>
<keyword evidence="3" id="KW-1003">Cell membrane</keyword>
<evidence type="ECO:0000256" key="3">
    <source>
        <dbReference type="ARBA" id="ARBA00022475"/>
    </source>
</evidence>
<evidence type="ECO:0000256" key="6">
    <source>
        <dbReference type="ARBA" id="ARBA00022692"/>
    </source>
</evidence>
<keyword evidence="14" id="KW-1208">Phospholipid metabolism</keyword>
<dbReference type="GO" id="GO:0005886">
    <property type="term" value="C:plasma membrane"/>
    <property type="evidence" value="ECO:0007669"/>
    <property type="project" value="UniProtKB-SubCell"/>
</dbReference>
<dbReference type="InterPro" id="IPR033717">
    <property type="entry name" value="UDPK"/>
</dbReference>
<feature type="binding site" evidence="18">
    <location>
        <position position="31"/>
    </location>
    <ligand>
        <name>a divalent metal cation</name>
        <dbReference type="ChEBI" id="CHEBI:60240"/>
    </ligand>
</feature>
<dbReference type="eggNOG" id="COG0818">
    <property type="taxonomic scope" value="Bacteria"/>
</dbReference>
<feature type="binding site" evidence="17">
    <location>
        <position position="79"/>
    </location>
    <ligand>
        <name>ATP</name>
        <dbReference type="ChEBI" id="CHEBI:30616"/>
    </ligand>
</feature>
<evidence type="ECO:0000313" key="21">
    <source>
        <dbReference type="Proteomes" id="UP000002016"/>
    </source>
</evidence>
<feature type="active site" description="Proton acceptor" evidence="15">
    <location>
        <position position="72"/>
    </location>
</feature>
<dbReference type="AlphaFoldDB" id="A8F580"/>
<keyword evidence="4" id="KW-0444">Lipid biosynthesis</keyword>
<dbReference type="STRING" id="416591.Tlet_0748"/>